<dbReference type="Pfam" id="PF00856">
    <property type="entry name" value="SET"/>
    <property type="match status" value="1"/>
</dbReference>
<evidence type="ECO:0000313" key="3">
    <source>
        <dbReference type="EMBL" id="KAF7503443.1"/>
    </source>
</evidence>
<gene>
    <name evidence="3" type="ORF">GJ744_003735</name>
</gene>
<reference evidence="3" key="1">
    <citation type="submission" date="2020-02" db="EMBL/GenBank/DDBJ databases">
        <authorList>
            <person name="Palmer J.M."/>
        </authorList>
    </citation>
    <scope>NUCLEOTIDE SEQUENCE</scope>
    <source>
        <strain evidence="3">EPUS1.4</strain>
        <tissue evidence="3">Thallus</tissue>
    </source>
</reference>
<evidence type="ECO:0000259" key="2">
    <source>
        <dbReference type="PROSITE" id="PS50280"/>
    </source>
</evidence>
<feature type="compositionally biased region" description="Basic and acidic residues" evidence="1">
    <location>
        <begin position="39"/>
        <end position="55"/>
    </location>
</feature>
<dbReference type="Gene3D" id="2.170.270.10">
    <property type="entry name" value="SET domain"/>
    <property type="match status" value="1"/>
</dbReference>
<protein>
    <recommendedName>
        <fullName evidence="2">SET domain-containing protein</fullName>
    </recommendedName>
</protein>
<sequence>MAANTDTTKSEASSEHSYNTRYKGVSQKKRKPSLDWDALEERGKRRRGKEDEKWRRRDSVTHLVASIYADVEAAVETQRRTAGQAPILTQEEHLDYELSEDMRLDYLREFRLAKMFSSPTTRNRLRAAPVPRGRRFDSVRAGRDVVTRVVVDKLKLLNTIIDTLGWPVIAICLHSANFRTRFLEATDAVDFPERLEQLRLHKESIEFFAKSRQFNWLRVTTEQEEQDVLLRDLNCLLTRTAVPEEREINEDEAEHARLNADTRIAGFPNDDADLDHPHEWKLSADGLTALRLRFLPGGGGATSLLQRNIEDSVVLREHRWPDRKKWLLKEEPRYRAEFDESCEACNDTGADEGKKWRAGCECNVKKLKTRLAAEGAYFGDRVELRNVHPILGTGVRALQRLPAHSLLAEYTGEIYPLYKTQPTGKYKNSTYLYCQTRRLSNGDVENAMHIDPSVYGNWTRFINHSCRPRTDFVMYSCGAKIVTCVKVRKRAIEFGEEITINYGKSYFEGQRLACRCREDTCQLWNADKVKDNRTTLRQARQGGFAPDWADD</sequence>
<name>A0A8H7E0E4_9EURO</name>
<dbReference type="SMART" id="SM00317">
    <property type="entry name" value="SET"/>
    <property type="match status" value="1"/>
</dbReference>
<evidence type="ECO:0000313" key="4">
    <source>
        <dbReference type="Proteomes" id="UP000606974"/>
    </source>
</evidence>
<dbReference type="PROSITE" id="PS50280">
    <property type="entry name" value="SET"/>
    <property type="match status" value="1"/>
</dbReference>
<evidence type="ECO:0000256" key="1">
    <source>
        <dbReference type="SAM" id="MobiDB-lite"/>
    </source>
</evidence>
<keyword evidence="4" id="KW-1185">Reference proteome</keyword>
<dbReference type="Proteomes" id="UP000606974">
    <property type="component" value="Unassembled WGS sequence"/>
</dbReference>
<dbReference type="EMBL" id="JAACFV010000178">
    <property type="protein sequence ID" value="KAF7503443.1"/>
    <property type="molecule type" value="Genomic_DNA"/>
</dbReference>
<comment type="caution">
    <text evidence="3">The sequence shown here is derived from an EMBL/GenBank/DDBJ whole genome shotgun (WGS) entry which is preliminary data.</text>
</comment>
<feature type="domain" description="SET" evidence="2">
    <location>
        <begin position="380"/>
        <end position="503"/>
    </location>
</feature>
<dbReference type="InterPro" id="IPR001214">
    <property type="entry name" value="SET_dom"/>
</dbReference>
<accession>A0A8H7E0E4</accession>
<dbReference type="PANTHER" id="PTHR47250:SF3">
    <property type="entry name" value="HISTONE-LYSINE N-METHYLTRANSFERASE SET-6"/>
    <property type="match status" value="1"/>
</dbReference>
<dbReference type="InterPro" id="IPR053105">
    <property type="entry name" value="Class_V-like_SAM-MTase"/>
</dbReference>
<dbReference type="PANTHER" id="PTHR47250">
    <property type="entry name" value="HISTONE-LYSINE N-METHYLTRANSFERASE SET-6"/>
    <property type="match status" value="1"/>
</dbReference>
<organism evidence="3 4">
    <name type="scientific">Endocarpon pusillum</name>
    <dbReference type="NCBI Taxonomy" id="364733"/>
    <lineage>
        <taxon>Eukaryota</taxon>
        <taxon>Fungi</taxon>
        <taxon>Dikarya</taxon>
        <taxon>Ascomycota</taxon>
        <taxon>Pezizomycotina</taxon>
        <taxon>Eurotiomycetes</taxon>
        <taxon>Chaetothyriomycetidae</taxon>
        <taxon>Verrucariales</taxon>
        <taxon>Verrucariaceae</taxon>
        <taxon>Endocarpon</taxon>
    </lineage>
</organism>
<proteinExistence type="predicted"/>
<dbReference type="InterPro" id="IPR046341">
    <property type="entry name" value="SET_dom_sf"/>
</dbReference>
<feature type="region of interest" description="Disordered" evidence="1">
    <location>
        <begin position="1"/>
        <end position="55"/>
    </location>
</feature>
<dbReference type="SUPFAM" id="SSF82199">
    <property type="entry name" value="SET domain"/>
    <property type="match status" value="1"/>
</dbReference>
<dbReference type="AlphaFoldDB" id="A0A8H7E0E4"/>
<dbReference type="OrthoDB" id="308383at2759"/>